<keyword evidence="1" id="KW-0489">Methyltransferase</keyword>
<proteinExistence type="predicted"/>
<keyword evidence="1" id="KW-0808">Transferase</keyword>
<protein>
    <submittedName>
        <fullName evidence="1">Class I SAM-dependent methyltransferase</fullName>
    </submittedName>
</protein>
<dbReference type="InterPro" id="IPR029063">
    <property type="entry name" value="SAM-dependent_MTases_sf"/>
</dbReference>
<dbReference type="Pfam" id="PF13489">
    <property type="entry name" value="Methyltransf_23"/>
    <property type="match status" value="1"/>
</dbReference>
<comment type="caution">
    <text evidence="1">The sequence shown here is derived from an EMBL/GenBank/DDBJ whole genome shotgun (WGS) entry which is preliminary data.</text>
</comment>
<dbReference type="PANTHER" id="PTHR43861">
    <property type="entry name" value="TRANS-ACONITATE 2-METHYLTRANSFERASE-RELATED"/>
    <property type="match status" value="1"/>
</dbReference>
<dbReference type="PANTHER" id="PTHR43861:SF6">
    <property type="entry name" value="METHYLTRANSFERASE TYPE 11"/>
    <property type="match status" value="1"/>
</dbReference>
<evidence type="ECO:0000313" key="2">
    <source>
        <dbReference type="Proteomes" id="UP001165367"/>
    </source>
</evidence>
<accession>A0ABS9KYC0</accession>
<dbReference type="GO" id="GO:0008168">
    <property type="term" value="F:methyltransferase activity"/>
    <property type="evidence" value="ECO:0007669"/>
    <property type="project" value="UniProtKB-KW"/>
</dbReference>
<gene>
    <name evidence="1" type="ORF">LZZ85_23975</name>
</gene>
<name>A0ABS9KYC0_9BACT</name>
<dbReference type="CDD" id="cd02440">
    <property type="entry name" value="AdoMet_MTases"/>
    <property type="match status" value="1"/>
</dbReference>
<evidence type="ECO:0000313" key="1">
    <source>
        <dbReference type="EMBL" id="MCG2617377.1"/>
    </source>
</evidence>
<keyword evidence="2" id="KW-1185">Reference proteome</keyword>
<reference evidence="1" key="1">
    <citation type="submission" date="2022-01" db="EMBL/GenBank/DDBJ databases">
        <authorList>
            <person name="Jo J.-H."/>
            <person name="Im W.-T."/>
        </authorList>
    </citation>
    <scope>NUCLEOTIDE SEQUENCE</scope>
    <source>
        <strain evidence="1">NA20</strain>
    </source>
</reference>
<dbReference type="EMBL" id="JAKLTR010000020">
    <property type="protein sequence ID" value="MCG2617377.1"/>
    <property type="molecule type" value="Genomic_DNA"/>
</dbReference>
<dbReference type="GO" id="GO:0032259">
    <property type="term" value="P:methylation"/>
    <property type="evidence" value="ECO:0007669"/>
    <property type="project" value="UniProtKB-KW"/>
</dbReference>
<organism evidence="1 2">
    <name type="scientific">Terrimonas ginsenosidimutans</name>
    <dbReference type="NCBI Taxonomy" id="2908004"/>
    <lineage>
        <taxon>Bacteria</taxon>
        <taxon>Pseudomonadati</taxon>
        <taxon>Bacteroidota</taxon>
        <taxon>Chitinophagia</taxon>
        <taxon>Chitinophagales</taxon>
        <taxon>Chitinophagaceae</taxon>
        <taxon>Terrimonas</taxon>
    </lineage>
</organism>
<dbReference type="RefSeq" id="WP_237876085.1">
    <property type="nucleotide sequence ID" value="NZ_JAKLTR010000020.1"/>
</dbReference>
<dbReference type="SUPFAM" id="SSF53335">
    <property type="entry name" value="S-adenosyl-L-methionine-dependent methyltransferases"/>
    <property type="match status" value="1"/>
</dbReference>
<dbReference type="Gene3D" id="3.40.50.150">
    <property type="entry name" value="Vaccinia Virus protein VP39"/>
    <property type="match status" value="1"/>
</dbReference>
<dbReference type="Proteomes" id="UP001165367">
    <property type="component" value="Unassembled WGS sequence"/>
</dbReference>
<sequence length="301" mass="33772">MATTIHYTTCPVCGAADFRSLWKAKDYTVSGELFDIVACTSCTLAFTQDVPDTESIGPYYKSENYISHSNTSRGLVNSIYHAVRKRTLAAKRKLIISATGKQQGNLLDVGSGTGAFVHEMKQHGWQVTGLEPDADARAVALSDYKLQLTDINEFYQLPAGKFDAITLWHVLEHVHDLHAYVQQLRNLLTDKGRLFIAVPNYTSKDAQDYKEYWAAFDVPRHLYHFSPASIQVLMQKNGLKVIEHKPMWYDSFYISLLSSKYKNGQTNWPGAAWSGFTSNLKALGDVKKCSSVIYVIGKGDR</sequence>